<feature type="region of interest" description="Disordered" evidence="1">
    <location>
        <begin position="98"/>
        <end position="219"/>
    </location>
</feature>
<comment type="caution">
    <text evidence="2">The sequence shown here is derived from an EMBL/GenBank/DDBJ whole genome shotgun (WGS) entry which is preliminary data.</text>
</comment>
<keyword evidence="3" id="KW-1185">Reference proteome</keyword>
<protein>
    <submittedName>
        <fullName evidence="2">Uncharacterized protein</fullName>
    </submittedName>
</protein>
<proteinExistence type="predicted"/>
<dbReference type="AlphaFoldDB" id="A0AAD8L5F6"/>
<feature type="compositionally biased region" description="Basic and acidic residues" evidence="1">
    <location>
        <begin position="65"/>
        <end position="76"/>
    </location>
</feature>
<sequence>MGCGKSKHAVQTATTLVKSSDGSTTTTKTVKETAAGSSLVQKQVETKTTKETLTTKVDPNADNVLKQDLKVNHSDPNENADGVGEAVDVVKDDEKVKDLSPADVSGVDNVVHASSKGDTEAVKEDEGKRESGVKEDNKTKTDNVVPPTEEDVKMKETNVTKDNKTKAEFMTPTSEDVVGPFEVVKGDEAKDSKEENKTTVTSDVKTIDGSSNPKGDNLKVDEQKLVANSVESTKVETKKASNHHFLFEDVEVTKADIAKAKISPATETEKVPIAKEASVAIVAQEKEA</sequence>
<feature type="compositionally biased region" description="Basic and acidic residues" evidence="1">
    <location>
        <begin position="184"/>
        <end position="197"/>
    </location>
</feature>
<feature type="compositionally biased region" description="Polar residues" evidence="1">
    <location>
        <begin position="198"/>
        <end position="214"/>
    </location>
</feature>
<dbReference type="Proteomes" id="UP001229421">
    <property type="component" value="Unassembled WGS sequence"/>
</dbReference>
<name>A0AAD8L5F6_TARER</name>
<organism evidence="2 3">
    <name type="scientific">Tagetes erecta</name>
    <name type="common">African marigold</name>
    <dbReference type="NCBI Taxonomy" id="13708"/>
    <lineage>
        <taxon>Eukaryota</taxon>
        <taxon>Viridiplantae</taxon>
        <taxon>Streptophyta</taxon>
        <taxon>Embryophyta</taxon>
        <taxon>Tracheophyta</taxon>
        <taxon>Spermatophyta</taxon>
        <taxon>Magnoliopsida</taxon>
        <taxon>eudicotyledons</taxon>
        <taxon>Gunneridae</taxon>
        <taxon>Pentapetalae</taxon>
        <taxon>asterids</taxon>
        <taxon>campanulids</taxon>
        <taxon>Asterales</taxon>
        <taxon>Asteraceae</taxon>
        <taxon>Asteroideae</taxon>
        <taxon>Heliantheae alliance</taxon>
        <taxon>Tageteae</taxon>
        <taxon>Tagetes</taxon>
    </lineage>
</organism>
<feature type="region of interest" description="Disordered" evidence="1">
    <location>
        <begin position="1"/>
        <end position="84"/>
    </location>
</feature>
<feature type="compositionally biased region" description="Basic and acidic residues" evidence="1">
    <location>
        <begin position="150"/>
        <end position="167"/>
    </location>
</feature>
<feature type="compositionally biased region" description="Basic and acidic residues" evidence="1">
    <location>
        <begin position="115"/>
        <end position="141"/>
    </location>
</feature>
<gene>
    <name evidence="2" type="ORF">QVD17_01763</name>
</gene>
<dbReference type="EMBL" id="JAUHHV010000001">
    <property type="protein sequence ID" value="KAK1435989.1"/>
    <property type="molecule type" value="Genomic_DNA"/>
</dbReference>
<feature type="compositionally biased region" description="Low complexity" evidence="1">
    <location>
        <begin position="18"/>
        <end position="28"/>
    </location>
</feature>
<evidence type="ECO:0000256" key="1">
    <source>
        <dbReference type="SAM" id="MobiDB-lite"/>
    </source>
</evidence>
<reference evidence="2" key="1">
    <citation type="journal article" date="2023" name="bioRxiv">
        <title>Improved chromosome-level genome assembly for marigold (Tagetes erecta).</title>
        <authorList>
            <person name="Jiang F."/>
            <person name="Yuan L."/>
            <person name="Wang S."/>
            <person name="Wang H."/>
            <person name="Xu D."/>
            <person name="Wang A."/>
            <person name="Fan W."/>
        </authorList>
    </citation>
    <scope>NUCLEOTIDE SEQUENCE</scope>
    <source>
        <strain evidence="2">WSJ</strain>
        <tissue evidence="2">Leaf</tissue>
    </source>
</reference>
<accession>A0AAD8L5F6</accession>
<evidence type="ECO:0000313" key="3">
    <source>
        <dbReference type="Proteomes" id="UP001229421"/>
    </source>
</evidence>
<evidence type="ECO:0000313" key="2">
    <source>
        <dbReference type="EMBL" id="KAK1435989.1"/>
    </source>
</evidence>